<keyword evidence="3" id="KW-1185">Reference proteome</keyword>
<feature type="region of interest" description="Disordered" evidence="1">
    <location>
        <begin position="99"/>
        <end position="128"/>
    </location>
</feature>
<proteinExistence type="predicted"/>
<dbReference type="Proteomes" id="UP000625711">
    <property type="component" value="Unassembled WGS sequence"/>
</dbReference>
<comment type="caution">
    <text evidence="2">The sequence shown here is derived from an EMBL/GenBank/DDBJ whole genome shotgun (WGS) entry which is preliminary data.</text>
</comment>
<evidence type="ECO:0000256" key="1">
    <source>
        <dbReference type="SAM" id="MobiDB-lite"/>
    </source>
</evidence>
<sequence>THQQPPPANANRSKCRPLSARHLLAGFDYSGPSANSLTPKLSEPDESHNRNRLSRSCRLSLGRRSPAAWHKKGPHQIFIYHKSQPASRFASSATFSDGNRLLSSNISWPRTSPSPTPTSHRSLYHPLY</sequence>
<feature type="non-terminal residue" evidence="2">
    <location>
        <position position="1"/>
    </location>
</feature>
<protein>
    <submittedName>
        <fullName evidence="2">Uncharacterized protein</fullName>
    </submittedName>
</protein>
<feature type="compositionally biased region" description="Polar residues" evidence="1">
    <location>
        <begin position="99"/>
        <end position="110"/>
    </location>
</feature>
<evidence type="ECO:0000313" key="2">
    <source>
        <dbReference type="EMBL" id="KAF7263355.1"/>
    </source>
</evidence>
<dbReference type="EMBL" id="JAACXV010022038">
    <property type="protein sequence ID" value="KAF7263355.1"/>
    <property type="molecule type" value="Genomic_DNA"/>
</dbReference>
<gene>
    <name evidence="2" type="ORF">GWI33_002737</name>
</gene>
<accession>A0A834M1B0</accession>
<organism evidence="2 3">
    <name type="scientific">Rhynchophorus ferrugineus</name>
    <name type="common">Red palm weevil</name>
    <name type="synonym">Curculio ferrugineus</name>
    <dbReference type="NCBI Taxonomy" id="354439"/>
    <lineage>
        <taxon>Eukaryota</taxon>
        <taxon>Metazoa</taxon>
        <taxon>Ecdysozoa</taxon>
        <taxon>Arthropoda</taxon>
        <taxon>Hexapoda</taxon>
        <taxon>Insecta</taxon>
        <taxon>Pterygota</taxon>
        <taxon>Neoptera</taxon>
        <taxon>Endopterygota</taxon>
        <taxon>Coleoptera</taxon>
        <taxon>Polyphaga</taxon>
        <taxon>Cucujiformia</taxon>
        <taxon>Curculionidae</taxon>
        <taxon>Dryophthorinae</taxon>
        <taxon>Rhynchophorus</taxon>
    </lineage>
</organism>
<feature type="region of interest" description="Disordered" evidence="1">
    <location>
        <begin position="26"/>
        <end position="55"/>
    </location>
</feature>
<reference evidence="2" key="1">
    <citation type="submission" date="2020-08" db="EMBL/GenBank/DDBJ databases">
        <title>Genome sequencing and assembly of the red palm weevil Rhynchophorus ferrugineus.</title>
        <authorList>
            <person name="Dias G.B."/>
            <person name="Bergman C.M."/>
            <person name="Manee M."/>
        </authorList>
    </citation>
    <scope>NUCLEOTIDE SEQUENCE</scope>
    <source>
        <strain evidence="2">AA-2017</strain>
        <tissue evidence="2">Whole larva</tissue>
    </source>
</reference>
<dbReference type="AlphaFoldDB" id="A0A834M1B0"/>
<evidence type="ECO:0000313" key="3">
    <source>
        <dbReference type="Proteomes" id="UP000625711"/>
    </source>
</evidence>
<name>A0A834M1B0_RHYFE</name>